<evidence type="ECO:0000259" key="17">
    <source>
        <dbReference type="Pfam" id="PF02709"/>
    </source>
</evidence>
<keyword evidence="20" id="KW-1185">Reference proteome</keyword>
<comment type="pathway">
    <text evidence="3 16">Protein modification; protein glycosylation.</text>
</comment>
<keyword evidence="5 16" id="KW-0328">Glycosyltransferase</keyword>
<dbReference type="Proteomes" id="UP000225706">
    <property type="component" value="Unassembled WGS sequence"/>
</dbReference>
<comment type="function">
    <text evidence="16">Catalyses the transfer of galactose onto proteins or lipids.</text>
</comment>
<dbReference type="PRINTS" id="PR02050">
    <property type="entry name" value="B14GALTRFASE"/>
</dbReference>
<evidence type="ECO:0000256" key="13">
    <source>
        <dbReference type="ARBA" id="ARBA00023180"/>
    </source>
</evidence>
<evidence type="ECO:0000256" key="5">
    <source>
        <dbReference type="ARBA" id="ARBA00022676"/>
    </source>
</evidence>
<keyword evidence="10 16" id="KW-1133">Transmembrane helix</keyword>
<dbReference type="GO" id="GO:0030166">
    <property type="term" value="P:proteoglycan biosynthetic process"/>
    <property type="evidence" value="ECO:0007669"/>
    <property type="project" value="TreeGrafter"/>
</dbReference>
<comment type="caution">
    <text evidence="19">The sequence shown here is derived from an EMBL/GenBank/DDBJ whole genome shotgun (WGS) entry which is preliminary data.</text>
</comment>
<dbReference type="OrthoDB" id="6020664at2759"/>
<dbReference type="GO" id="GO:0046525">
    <property type="term" value="F:xylosylprotein 4-beta-galactosyltransferase activity"/>
    <property type="evidence" value="ECO:0007669"/>
    <property type="project" value="UniProtKB-EC"/>
</dbReference>
<evidence type="ECO:0000256" key="4">
    <source>
        <dbReference type="ARBA" id="ARBA00005735"/>
    </source>
</evidence>
<name>A0A2B4STY2_STYPI</name>
<comment type="similarity">
    <text evidence="4 16">Belongs to the glycosyltransferase 7 family.</text>
</comment>
<evidence type="ECO:0000256" key="10">
    <source>
        <dbReference type="ARBA" id="ARBA00022989"/>
    </source>
</evidence>
<comment type="cofactor">
    <cofactor evidence="1">
        <name>Mn(2+)</name>
        <dbReference type="ChEBI" id="CHEBI:29035"/>
    </cofactor>
</comment>
<dbReference type="InterPro" id="IPR003859">
    <property type="entry name" value="Galactosyl_T"/>
</dbReference>
<dbReference type="Pfam" id="PF13733">
    <property type="entry name" value="Glyco_transf_7N"/>
    <property type="match status" value="1"/>
</dbReference>
<keyword evidence="9 16" id="KW-0735">Signal-anchor</keyword>
<keyword evidence="8" id="KW-0479">Metal-binding</keyword>
<dbReference type="InterPro" id="IPR027995">
    <property type="entry name" value="Galactosyl_T_N"/>
</dbReference>
<evidence type="ECO:0000256" key="14">
    <source>
        <dbReference type="ARBA" id="ARBA00023211"/>
    </source>
</evidence>
<dbReference type="GO" id="GO:0000139">
    <property type="term" value="C:Golgi membrane"/>
    <property type="evidence" value="ECO:0007669"/>
    <property type="project" value="UniProtKB-SubCell"/>
</dbReference>
<gene>
    <name evidence="19" type="primary">B4galt7</name>
    <name evidence="19" type="ORF">AWC38_SpisGene2577</name>
</gene>
<evidence type="ECO:0000256" key="11">
    <source>
        <dbReference type="ARBA" id="ARBA00023034"/>
    </source>
</evidence>
<evidence type="ECO:0000256" key="8">
    <source>
        <dbReference type="ARBA" id="ARBA00022723"/>
    </source>
</evidence>
<dbReference type="Pfam" id="PF02709">
    <property type="entry name" value="Glyco_transf_7C"/>
    <property type="match status" value="1"/>
</dbReference>
<keyword evidence="11" id="KW-0333">Golgi apparatus</keyword>
<dbReference type="GO" id="GO:0046872">
    <property type="term" value="F:metal ion binding"/>
    <property type="evidence" value="ECO:0007669"/>
    <property type="project" value="UniProtKB-KW"/>
</dbReference>
<evidence type="ECO:0000259" key="18">
    <source>
        <dbReference type="Pfam" id="PF13733"/>
    </source>
</evidence>
<evidence type="ECO:0000256" key="16">
    <source>
        <dbReference type="RuleBase" id="RU368121"/>
    </source>
</evidence>
<evidence type="ECO:0000256" key="1">
    <source>
        <dbReference type="ARBA" id="ARBA00001936"/>
    </source>
</evidence>
<dbReference type="InterPro" id="IPR027791">
    <property type="entry name" value="Galactosyl_T_C"/>
</dbReference>
<evidence type="ECO:0000256" key="2">
    <source>
        <dbReference type="ARBA" id="ARBA00004323"/>
    </source>
</evidence>
<evidence type="ECO:0000256" key="9">
    <source>
        <dbReference type="ARBA" id="ARBA00022968"/>
    </source>
</evidence>
<dbReference type="Gene3D" id="3.90.550.10">
    <property type="entry name" value="Spore Coat Polysaccharide Biosynthesis Protein SpsA, Chain A"/>
    <property type="match status" value="1"/>
</dbReference>
<feature type="domain" description="Galactosyltransferase C-terminal" evidence="17">
    <location>
        <begin position="193"/>
        <end position="270"/>
    </location>
</feature>
<evidence type="ECO:0000256" key="12">
    <source>
        <dbReference type="ARBA" id="ARBA00023136"/>
    </source>
</evidence>
<keyword evidence="13 16" id="KW-0325">Glycoprotein</keyword>
<feature type="transmembrane region" description="Helical" evidence="16">
    <location>
        <begin position="7"/>
        <end position="28"/>
    </location>
</feature>
<proteinExistence type="inferred from homology"/>
<dbReference type="UniPathway" id="UPA00378"/>
<sequence length="342" mass="39729">MAVVPRGVLIGMFFYLTFAIAGTIWISMKYLNENGCDCRQYFESAKLSGGLRAAHEHDFPHSDDNIKIVADKQKRANGDFLQTFGIESAVREGRLPEEDWGPHQLGLVVPYRDRFEELLEFVPHMHKYLNDKKVRHKIFIVNQVDKHRFNRASLLNAGFLEARGNNCDYIAMHDVDLLPLNKDLYYGFPDKGPFHVSAPFLHPKYHYPTFVGGILIMSIAQFEKVNGLSNKFWGWGREDDELYQRMKEAGLTIYRHSKAKITTGYDTFKHDHDSKKRKRDYARFYNQKKESFKRDRVTGLTSLKYRVEKRTNLNINGAPCTILNVHLDCDLEQTPWCDNPDS</sequence>
<keyword evidence="14" id="KW-0464">Manganese</keyword>
<dbReference type="PANTHER" id="PTHR19300:SF30">
    <property type="entry name" value="BETA-1,4-GALACTOSYLTRANSFERASE 7"/>
    <property type="match status" value="1"/>
</dbReference>
<reference evidence="20" key="1">
    <citation type="journal article" date="2017" name="bioRxiv">
        <title>Comparative analysis of the genomes of Stylophora pistillata and Acropora digitifera provides evidence for extensive differences between species of corals.</title>
        <authorList>
            <person name="Voolstra C.R."/>
            <person name="Li Y."/>
            <person name="Liew Y.J."/>
            <person name="Baumgarten S."/>
            <person name="Zoccola D."/>
            <person name="Flot J.-F."/>
            <person name="Tambutte S."/>
            <person name="Allemand D."/>
            <person name="Aranda M."/>
        </authorList>
    </citation>
    <scope>NUCLEOTIDE SEQUENCE [LARGE SCALE GENOMIC DNA]</scope>
</reference>
<dbReference type="SUPFAM" id="SSF53448">
    <property type="entry name" value="Nucleotide-diphospho-sugar transferases"/>
    <property type="match status" value="1"/>
</dbReference>
<feature type="domain" description="Galactosyltransferase N-terminal" evidence="18">
    <location>
        <begin position="96"/>
        <end position="186"/>
    </location>
</feature>
<dbReference type="EC" id="2.4.1.-" evidence="16"/>
<keyword evidence="6 16" id="KW-0808">Transferase</keyword>
<dbReference type="EMBL" id="LSMT01000021">
    <property type="protein sequence ID" value="PFX32599.1"/>
    <property type="molecule type" value="Genomic_DNA"/>
</dbReference>
<evidence type="ECO:0000313" key="19">
    <source>
        <dbReference type="EMBL" id="PFX32599.1"/>
    </source>
</evidence>
<dbReference type="InterPro" id="IPR029044">
    <property type="entry name" value="Nucleotide-diphossugar_trans"/>
</dbReference>
<dbReference type="STRING" id="50429.A0A2B4STY2"/>
<accession>A0A2B4STY2</accession>
<dbReference type="PANTHER" id="PTHR19300">
    <property type="entry name" value="BETA-1,4-GALACTOSYLTRANSFERASE"/>
    <property type="match status" value="1"/>
</dbReference>
<keyword evidence="12 16" id="KW-0472">Membrane</keyword>
<evidence type="ECO:0000256" key="3">
    <source>
        <dbReference type="ARBA" id="ARBA00004922"/>
    </source>
</evidence>
<evidence type="ECO:0000313" key="20">
    <source>
        <dbReference type="Proteomes" id="UP000225706"/>
    </source>
</evidence>
<evidence type="ECO:0000256" key="7">
    <source>
        <dbReference type="ARBA" id="ARBA00022692"/>
    </source>
</evidence>
<protein>
    <recommendedName>
        <fullName evidence="16">Beta-1,4-galactosyltransferase</fullName>
        <ecNumber evidence="16">2.4.1.-</ecNumber>
    </recommendedName>
</protein>
<evidence type="ECO:0000256" key="15">
    <source>
        <dbReference type="ARBA" id="ARBA00051458"/>
    </source>
</evidence>
<organism evidence="19 20">
    <name type="scientific">Stylophora pistillata</name>
    <name type="common">Smooth cauliflower coral</name>
    <dbReference type="NCBI Taxonomy" id="50429"/>
    <lineage>
        <taxon>Eukaryota</taxon>
        <taxon>Metazoa</taxon>
        <taxon>Cnidaria</taxon>
        <taxon>Anthozoa</taxon>
        <taxon>Hexacorallia</taxon>
        <taxon>Scleractinia</taxon>
        <taxon>Astrocoeniina</taxon>
        <taxon>Pocilloporidae</taxon>
        <taxon>Stylophora</taxon>
    </lineage>
</organism>
<evidence type="ECO:0000256" key="6">
    <source>
        <dbReference type="ARBA" id="ARBA00022679"/>
    </source>
</evidence>
<comment type="catalytic activity">
    <reaction evidence="15">
        <text>3-O-(beta-D-xylosyl)-L-seryl-[protein] + UDP-alpha-D-galactose = 3-O-(beta-D-galactosyl-(1-&gt;4)-beta-D-xylosyl)-L-seryl-[protein] + UDP + H(+)</text>
        <dbReference type="Rhea" id="RHEA:15297"/>
        <dbReference type="Rhea" id="RHEA-COMP:12567"/>
        <dbReference type="Rhea" id="RHEA-COMP:12570"/>
        <dbReference type="ChEBI" id="CHEBI:15378"/>
        <dbReference type="ChEBI" id="CHEBI:58223"/>
        <dbReference type="ChEBI" id="CHEBI:66914"/>
        <dbReference type="ChEBI" id="CHEBI:132085"/>
        <dbReference type="ChEBI" id="CHEBI:132088"/>
        <dbReference type="EC" id="2.4.1.133"/>
    </reaction>
</comment>
<dbReference type="AlphaFoldDB" id="A0A2B4STY2"/>
<dbReference type="CDD" id="cd00899">
    <property type="entry name" value="b4GalT"/>
    <property type="match status" value="1"/>
</dbReference>
<dbReference type="GO" id="GO:0005975">
    <property type="term" value="P:carbohydrate metabolic process"/>
    <property type="evidence" value="ECO:0007669"/>
    <property type="project" value="InterPro"/>
</dbReference>
<comment type="subcellular location">
    <subcellularLocation>
        <location evidence="2">Golgi apparatus membrane</location>
        <topology evidence="2">Single-pass type II membrane protein</topology>
    </subcellularLocation>
</comment>
<dbReference type="FunFam" id="3.90.550.10:FF:000062">
    <property type="entry name" value="beta-1,4-galactosyltransferase 7 isoform X1"/>
    <property type="match status" value="1"/>
</dbReference>
<keyword evidence="7 16" id="KW-0812">Transmembrane</keyword>